<keyword evidence="1" id="KW-0805">Transcription regulation</keyword>
<sequence length="237" mass="28228">MFLYMGSKNNPSFLGSAWNLWLNRRSSNSSQIESRSKESYYFIYNCEINELEYISSSILDVLGYTAEEFDLNKLFLSIHPDDLDYCNKCEYSSFQLRDRVFYKELFTYLISYSFRLRTKAGNYITIKQQYQTIETDECGRMFKNFVHHEKIDDYETRSEFDFQIIDKIKNRSINFSSKFKLTKREVEILDLINEGYQSKEISEILNVSYHTVRTHRKNILSKTESSSLIEALKKNNV</sequence>
<gene>
    <name evidence="5" type="ORF">C8P70_12268</name>
</gene>
<reference evidence="5 6" key="1">
    <citation type="submission" date="2019-03" db="EMBL/GenBank/DDBJ databases">
        <title>Genomic Encyclopedia of Archaeal and Bacterial Type Strains, Phase II (KMG-II): from individual species to whole genera.</title>
        <authorList>
            <person name="Goeker M."/>
        </authorList>
    </citation>
    <scope>NUCLEOTIDE SEQUENCE [LARGE SCALE GENOMIC DNA]</scope>
    <source>
        <strain evidence="5 6">DSM 28213</strain>
    </source>
</reference>
<dbReference type="GO" id="GO:0006355">
    <property type="term" value="P:regulation of DNA-templated transcription"/>
    <property type="evidence" value="ECO:0007669"/>
    <property type="project" value="InterPro"/>
</dbReference>
<dbReference type="PANTHER" id="PTHR44688">
    <property type="entry name" value="DNA-BINDING TRANSCRIPTIONAL ACTIVATOR DEVR_DOSR"/>
    <property type="match status" value="1"/>
</dbReference>
<keyword evidence="2" id="KW-0238">DNA-binding</keyword>
<dbReference type="OrthoDB" id="965844at2"/>
<name>A0A4R7ERD0_9FLAO</name>
<dbReference type="PROSITE" id="PS00622">
    <property type="entry name" value="HTH_LUXR_1"/>
    <property type="match status" value="1"/>
</dbReference>
<dbReference type="CDD" id="cd06170">
    <property type="entry name" value="LuxR_C_like"/>
    <property type="match status" value="1"/>
</dbReference>
<dbReference type="SMART" id="SM00421">
    <property type="entry name" value="HTH_LUXR"/>
    <property type="match status" value="1"/>
</dbReference>
<dbReference type="GO" id="GO:0003677">
    <property type="term" value="F:DNA binding"/>
    <property type="evidence" value="ECO:0007669"/>
    <property type="project" value="UniProtKB-KW"/>
</dbReference>
<feature type="domain" description="HTH luxR-type" evidence="4">
    <location>
        <begin position="174"/>
        <end position="237"/>
    </location>
</feature>
<dbReference type="Pfam" id="PF08447">
    <property type="entry name" value="PAS_3"/>
    <property type="match status" value="1"/>
</dbReference>
<proteinExistence type="predicted"/>
<evidence type="ECO:0000313" key="5">
    <source>
        <dbReference type="EMBL" id="TDS55343.1"/>
    </source>
</evidence>
<dbReference type="PRINTS" id="PR00038">
    <property type="entry name" value="HTHLUXR"/>
</dbReference>
<dbReference type="Gene3D" id="1.10.10.10">
    <property type="entry name" value="Winged helix-like DNA-binding domain superfamily/Winged helix DNA-binding domain"/>
    <property type="match status" value="1"/>
</dbReference>
<dbReference type="SUPFAM" id="SSF55785">
    <property type="entry name" value="PYP-like sensor domain (PAS domain)"/>
    <property type="match status" value="1"/>
</dbReference>
<evidence type="ECO:0000256" key="3">
    <source>
        <dbReference type="ARBA" id="ARBA00023163"/>
    </source>
</evidence>
<dbReference type="PROSITE" id="PS50043">
    <property type="entry name" value="HTH_LUXR_2"/>
    <property type="match status" value="1"/>
</dbReference>
<dbReference type="AlphaFoldDB" id="A0A4R7ERD0"/>
<accession>A0A4R7ERD0</accession>
<dbReference type="InterPro" id="IPR036388">
    <property type="entry name" value="WH-like_DNA-bd_sf"/>
</dbReference>
<dbReference type="InterPro" id="IPR000792">
    <property type="entry name" value="Tscrpt_reg_LuxR_C"/>
</dbReference>
<keyword evidence="3" id="KW-0804">Transcription</keyword>
<evidence type="ECO:0000259" key="4">
    <source>
        <dbReference type="PROSITE" id="PS50043"/>
    </source>
</evidence>
<dbReference type="EMBL" id="SOAG01000022">
    <property type="protein sequence ID" value="TDS55343.1"/>
    <property type="molecule type" value="Genomic_DNA"/>
</dbReference>
<dbReference type="Proteomes" id="UP000295215">
    <property type="component" value="Unassembled WGS sequence"/>
</dbReference>
<comment type="caution">
    <text evidence="5">The sequence shown here is derived from an EMBL/GenBank/DDBJ whole genome shotgun (WGS) entry which is preliminary data.</text>
</comment>
<evidence type="ECO:0000256" key="1">
    <source>
        <dbReference type="ARBA" id="ARBA00023015"/>
    </source>
</evidence>
<dbReference type="InterPro" id="IPR035965">
    <property type="entry name" value="PAS-like_dom_sf"/>
</dbReference>
<keyword evidence="6" id="KW-1185">Reference proteome</keyword>
<evidence type="ECO:0000313" key="6">
    <source>
        <dbReference type="Proteomes" id="UP000295215"/>
    </source>
</evidence>
<dbReference type="PANTHER" id="PTHR44688:SF16">
    <property type="entry name" value="DNA-BINDING TRANSCRIPTIONAL ACTIVATOR DEVR_DOSR"/>
    <property type="match status" value="1"/>
</dbReference>
<dbReference type="Pfam" id="PF00196">
    <property type="entry name" value="GerE"/>
    <property type="match status" value="1"/>
</dbReference>
<evidence type="ECO:0000256" key="2">
    <source>
        <dbReference type="ARBA" id="ARBA00023125"/>
    </source>
</evidence>
<dbReference type="InterPro" id="IPR013655">
    <property type="entry name" value="PAS_fold_3"/>
</dbReference>
<organism evidence="5 6">
    <name type="scientific">Myroides indicus</name>
    <dbReference type="NCBI Taxonomy" id="1323422"/>
    <lineage>
        <taxon>Bacteria</taxon>
        <taxon>Pseudomonadati</taxon>
        <taxon>Bacteroidota</taxon>
        <taxon>Flavobacteriia</taxon>
        <taxon>Flavobacteriales</taxon>
        <taxon>Flavobacteriaceae</taxon>
        <taxon>Myroides</taxon>
    </lineage>
</organism>
<dbReference type="SUPFAM" id="SSF46894">
    <property type="entry name" value="C-terminal effector domain of the bipartite response regulators"/>
    <property type="match status" value="1"/>
</dbReference>
<protein>
    <submittedName>
        <fullName evidence="5">PAS domain-containing protein</fullName>
    </submittedName>
</protein>
<dbReference type="InterPro" id="IPR016032">
    <property type="entry name" value="Sig_transdc_resp-reg_C-effctor"/>
</dbReference>
<dbReference type="Gene3D" id="3.30.450.20">
    <property type="entry name" value="PAS domain"/>
    <property type="match status" value="1"/>
</dbReference>